<evidence type="ECO:0000256" key="6">
    <source>
        <dbReference type="ARBA" id="ARBA00022692"/>
    </source>
</evidence>
<keyword evidence="5" id="KW-0997">Cell inner membrane</keyword>
<reference evidence="12 13" key="1">
    <citation type="submission" date="2018-06" db="EMBL/GenBank/DDBJ databases">
        <title>Combined omics and stable isotope probing to characterize newly discovered Mariana Back-Arc vent microbial communities.</title>
        <authorList>
            <person name="Trembath-Reichert E."/>
            <person name="Huber J.A."/>
        </authorList>
    </citation>
    <scope>NUCLEOTIDE SEQUENCE [LARGE SCALE GENOMIC DNA]</scope>
    <source>
        <strain evidence="12">MAG 151</strain>
    </source>
</reference>
<evidence type="ECO:0000256" key="1">
    <source>
        <dbReference type="ARBA" id="ARBA00004377"/>
    </source>
</evidence>
<dbReference type="Pfam" id="PF00027">
    <property type="entry name" value="cNMP_binding"/>
    <property type="match status" value="1"/>
</dbReference>
<evidence type="ECO:0000256" key="5">
    <source>
        <dbReference type="ARBA" id="ARBA00022519"/>
    </source>
</evidence>
<dbReference type="CDD" id="cd00038">
    <property type="entry name" value="CAP_ED"/>
    <property type="match status" value="1"/>
</dbReference>
<dbReference type="InterPro" id="IPR018490">
    <property type="entry name" value="cNMP-bd_dom_sf"/>
</dbReference>
<dbReference type="AlphaFoldDB" id="A0A432H8D2"/>
<comment type="caution">
    <text evidence="12">The sequence shown here is derived from an EMBL/GenBank/DDBJ whole genome shotgun (WGS) entry which is preliminary data.</text>
</comment>
<dbReference type="Gene3D" id="2.40.30.170">
    <property type="match status" value="1"/>
</dbReference>
<evidence type="ECO:0000256" key="3">
    <source>
        <dbReference type="ARBA" id="ARBA00022448"/>
    </source>
</evidence>
<dbReference type="PANTHER" id="PTHR30386">
    <property type="entry name" value="MEMBRANE FUSION SUBUNIT OF EMRAB-TOLC MULTIDRUG EFFLUX PUMP"/>
    <property type="match status" value="1"/>
</dbReference>
<accession>A0A432H8D2</accession>
<evidence type="ECO:0000313" key="13">
    <source>
        <dbReference type="Proteomes" id="UP000288322"/>
    </source>
</evidence>
<feature type="transmembrane region" description="Helical" evidence="10">
    <location>
        <begin position="168"/>
        <end position="188"/>
    </location>
</feature>
<dbReference type="InterPro" id="IPR050739">
    <property type="entry name" value="MFP"/>
</dbReference>
<evidence type="ECO:0000313" key="12">
    <source>
        <dbReference type="EMBL" id="RTZ91987.1"/>
    </source>
</evidence>
<evidence type="ECO:0000256" key="10">
    <source>
        <dbReference type="SAM" id="Phobius"/>
    </source>
</evidence>
<evidence type="ECO:0000259" key="11">
    <source>
        <dbReference type="PROSITE" id="PS50042"/>
    </source>
</evidence>
<evidence type="ECO:0000256" key="2">
    <source>
        <dbReference type="ARBA" id="ARBA00009477"/>
    </source>
</evidence>
<sequence>MAVATNTLKPQLLVLKKGDIVFEEGDEAIFAYVLTEGVIEIVQTTKGEQHVLGKVEKGTVFGEMAIIDGFPRSASARAAADCKVQEVGHKEFLNYISKKPDAAFSIMTRLSGFVRSADKQTSKSLLFASKTETNDEENDQKNDQTDIVAVHNFEDTESIYSRPPSKPVIITAASLLIFTLCMVLWSSFSFVDKTVSARGKFTNTAPNIEIQSTGSSIIEELNLERGQFINKGEIVAILDGTVVNANLKITRDKIYAVKNKILRLELQKKSILNKSLTKDSSGQLDLINEEILNKHFDEFMIKMKTFSSDLLRLETEIVSMSADKELIRDQLDIKIKIEEGKKKLFEKNVGSLMDTLSSTDQRISVKRQLLSTTGSIEKLKSQKTSIVDQRSSYLTGELAGIAQELSSFNDQLLQLNEELIKNELERSNLFVKSPVEGVVLNLPTVTVGSLINKGDPIVTLVRSGLPLVLEIDVDPKDASDLYNGNPVSVKIDALPFQQFGDLAGTLIYISDDTVQESLQGESGAFYRGRVNVEDSEIMGLPEEFDLTPGMLATADLKVGKRRLITYFTNPILRSLSSAMREPD</sequence>
<dbReference type="SMART" id="SM00100">
    <property type="entry name" value="cNMP"/>
    <property type="match status" value="1"/>
</dbReference>
<keyword evidence="9" id="KW-0175">Coiled coil</keyword>
<dbReference type="GO" id="GO:0015031">
    <property type="term" value="P:protein transport"/>
    <property type="evidence" value="ECO:0007669"/>
    <property type="project" value="InterPro"/>
</dbReference>
<dbReference type="PROSITE" id="PS50042">
    <property type="entry name" value="CNMP_BINDING_3"/>
    <property type="match status" value="1"/>
</dbReference>
<comment type="similarity">
    <text evidence="2">Belongs to the membrane fusion protein (MFP) (TC 8.A.1) family.</text>
</comment>
<evidence type="ECO:0000256" key="7">
    <source>
        <dbReference type="ARBA" id="ARBA00022989"/>
    </source>
</evidence>
<gene>
    <name evidence="12" type="ORF">DSY93_02365</name>
</gene>
<comment type="subcellular location">
    <subcellularLocation>
        <location evidence="1">Cell inner membrane</location>
        <topology evidence="1">Single-pass membrane protein</topology>
    </subcellularLocation>
</comment>
<dbReference type="Proteomes" id="UP000288322">
    <property type="component" value="Unassembled WGS sequence"/>
</dbReference>
<keyword evidence="4" id="KW-1003">Cell membrane</keyword>
<keyword evidence="8 10" id="KW-0472">Membrane</keyword>
<dbReference type="InterPro" id="IPR000595">
    <property type="entry name" value="cNMP-bd_dom"/>
</dbReference>
<proteinExistence type="inferred from homology"/>
<keyword evidence="3" id="KW-0813">Transport</keyword>
<dbReference type="InterPro" id="IPR018488">
    <property type="entry name" value="cNMP-bd_CS"/>
</dbReference>
<feature type="coiled-coil region" evidence="9">
    <location>
        <begin position="398"/>
        <end position="425"/>
    </location>
</feature>
<organism evidence="12 13">
    <name type="scientific">SAR324 cluster bacterium</name>
    <dbReference type="NCBI Taxonomy" id="2024889"/>
    <lineage>
        <taxon>Bacteria</taxon>
        <taxon>Deltaproteobacteria</taxon>
        <taxon>SAR324 cluster</taxon>
    </lineage>
</organism>
<dbReference type="Gene3D" id="2.60.120.10">
    <property type="entry name" value="Jelly Rolls"/>
    <property type="match status" value="1"/>
</dbReference>
<dbReference type="SUPFAM" id="SSF51206">
    <property type="entry name" value="cAMP-binding domain-like"/>
    <property type="match status" value="1"/>
</dbReference>
<protein>
    <recommendedName>
        <fullName evidence="11">Cyclic nucleotide-binding domain-containing protein</fullName>
    </recommendedName>
</protein>
<dbReference type="Pfam" id="PF26002">
    <property type="entry name" value="Beta-barrel_AprE"/>
    <property type="match status" value="1"/>
</dbReference>
<evidence type="ECO:0000256" key="9">
    <source>
        <dbReference type="SAM" id="Coils"/>
    </source>
</evidence>
<dbReference type="InterPro" id="IPR058982">
    <property type="entry name" value="Beta-barrel_AprE"/>
</dbReference>
<dbReference type="NCBIfam" id="TIGR01843">
    <property type="entry name" value="type_I_hlyD"/>
    <property type="match status" value="1"/>
</dbReference>
<feature type="domain" description="Cyclic nucleotide-binding" evidence="11">
    <location>
        <begin position="1"/>
        <end position="96"/>
    </location>
</feature>
<dbReference type="InterPro" id="IPR010129">
    <property type="entry name" value="T1SS_HlyD"/>
</dbReference>
<dbReference type="PANTHER" id="PTHR30386:SF26">
    <property type="entry name" value="TRANSPORT PROTEIN COMB"/>
    <property type="match status" value="1"/>
</dbReference>
<dbReference type="PROSITE" id="PS00889">
    <property type="entry name" value="CNMP_BINDING_2"/>
    <property type="match status" value="1"/>
</dbReference>
<evidence type="ECO:0000256" key="8">
    <source>
        <dbReference type="ARBA" id="ARBA00023136"/>
    </source>
</evidence>
<keyword evidence="6 10" id="KW-0812">Transmembrane</keyword>
<dbReference type="EMBL" id="QNZH01000058">
    <property type="protein sequence ID" value="RTZ91987.1"/>
    <property type="molecule type" value="Genomic_DNA"/>
</dbReference>
<evidence type="ECO:0000256" key="4">
    <source>
        <dbReference type="ARBA" id="ARBA00022475"/>
    </source>
</evidence>
<dbReference type="InterPro" id="IPR014710">
    <property type="entry name" value="RmlC-like_jellyroll"/>
</dbReference>
<dbReference type="GO" id="GO:0005886">
    <property type="term" value="C:plasma membrane"/>
    <property type="evidence" value="ECO:0007669"/>
    <property type="project" value="UniProtKB-SubCell"/>
</dbReference>
<keyword evidence="7 10" id="KW-1133">Transmembrane helix</keyword>
<name>A0A432H8D2_9DELT</name>
<dbReference type="PRINTS" id="PR01490">
    <property type="entry name" value="RTXTOXIND"/>
</dbReference>